<name>A0A0F9BTZ9_9ZZZZ</name>
<feature type="non-terminal residue" evidence="1">
    <location>
        <position position="35"/>
    </location>
</feature>
<dbReference type="EMBL" id="LAZR01047587">
    <property type="protein sequence ID" value="KKK93874.1"/>
    <property type="molecule type" value="Genomic_DNA"/>
</dbReference>
<organism evidence="1">
    <name type="scientific">marine sediment metagenome</name>
    <dbReference type="NCBI Taxonomy" id="412755"/>
    <lineage>
        <taxon>unclassified sequences</taxon>
        <taxon>metagenomes</taxon>
        <taxon>ecological metagenomes</taxon>
    </lineage>
</organism>
<sequence>MDHTRGVCVWSEKQYRKLWKWLSVIYHGPNRSHRV</sequence>
<evidence type="ECO:0000313" key="1">
    <source>
        <dbReference type="EMBL" id="KKK93874.1"/>
    </source>
</evidence>
<reference evidence="1" key="1">
    <citation type="journal article" date="2015" name="Nature">
        <title>Complex archaea that bridge the gap between prokaryotes and eukaryotes.</title>
        <authorList>
            <person name="Spang A."/>
            <person name="Saw J.H."/>
            <person name="Jorgensen S.L."/>
            <person name="Zaremba-Niedzwiedzka K."/>
            <person name="Martijn J."/>
            <person name="Lind A.E."/>
            <person name="van Eijk R."/>
            <person name="Schleper C."/>
            <person name="Guy L."/>
            <person name="Ettema T.J."/>
        </authorList>
    </citation>
    <scope>NUCLEOTIDE SEQUENCE</scope>
</reference>
<protein>
    <submittedName>
        <fullName evidence="1">Uncharacterized protein</fullName>
    </submittedName>
</protein>
<proteinExistence type="predicted"/>
<comment type="caution">
    <text evidence="1">The sequence shown here is derived from an EMBL/GenBank/DDBJ whole genome shotgun (WGS) entry which is preliminary data.</text>
</comment>
<accession>A0A0F9BTZ9</accession>
<dbReference type="AlphaFoldDB" id="A0A0F9BTZ9"/>
<gene>
    <name evidence="1" type="ORF">LCGC14_2688530</name>
</gene>